<gene>
    <name evidence="3" type="ORF">WMO41_03195</name>
</gene>
<dbReference type="Proteomes" id="UP001437460">
    <property type="component" value="Unassembled WGS sequence"/>
</dbReference>
<feature type="compositionally biased region" description="Polar residues" evidence="1">
    <location>
        <begin position="30"/>
        <end position="40"/>
    </location>
</feature>
<feature type="compositionally biased region" description="Polar residues" evidence="1">
    <location>
        <begin position="46"/>
        <end position="58"/>
    </location>
</feature>
<keyword evidence="4" id="KW-1185">Reference proteome</keyword>
<name>A0ABV1HIQ0_9FIRM</name>
<proteinExistence type="predicted"/>
<keyword evidence="2" id="KW-0732">Signal</keyword>
<feature type="signal peptide" evidence="2">
    <location>
        <begin position="1"/>
        <end position="20"/>
    </location>
</feature>
<dbReference type="RefSeq" id="WP_349228531.1">
    <property type="nucleotide sequence ID" value="NZ_JBBMFJ010000004.1"/>
</dbReference>
<evidence type="ECO:0000313" key="3">
    <source>
        <dbReference type="EMBL" id="MEQ2562185.1"/>
    </source>
</evidence>
<dbReference type="EMBL" id="JBBMFJ010000004">
    <property type="protein sequence ID" value="MEQ2562185.1"/>
    <property type="molecule type" value="Genomic_DNA"/>
</dbReference>
<dbReference type="PANTHER" id="PTHR38589">
    <property type="entry name" value="BLR0621 PROTEIN"/>
    <property type="match status" value="1"/>
</dbReference>
<accession>A0ABV1HIQ0</accession>
<organism evidence="3 4">
    <name type="scientific">Ventrimonas faecis</name>
    <dbReference type="NCBI Taxonomy" id="3133170"/>
    <lineage>
        <taxon>Bacteria</taxon>
        <taxon>Bacillati</taxon>
        <taxon>Bacillota</taxon>
        <taxon>Clostridia</taxon>
        <taxon>Lachnospirales</taxon>
        <taxon>Lachnospiraceae</taxon>
        <taxon>Ventrimonas</taxon>
    </lineage>
</organism>
<evidence type="ECO:0000313" key="4">
    <source>
        <dbReference type="Proteomes" id="UP001437460"/>
    </source>
</evidence>
<sequence length="278" mass="29496">MGIHAGIYMAAAILSAPVLTAGGGQSQANISFDAPQQSGSGEAGNQMENKTDTAAVSAQAGTADASRFVLPEEARVLVIVEGTGGTGCNVYAFERSSAAGTWEKRLETTGHLGMNGMSSHRHSGDKTTPIGVFKMNTPFGQAKALEGFPSDYIQVDDTYVWEDDTNKMSRDLSKEGERVGSSGYAGYYDYAIDAGFNPNGIKNQGSALFLHCSGEFKNYTSGCVAIEKDQMAQIMKLYGKYGSGASFIAQAPKGTFEQIYNTYGTNQGLSPEGNFQEL</sequence>
<comment type="caution">
    <text evidence="3">The sequence shown here is derived from an EMBL/GenBank/DDBJ whole genome shotgun (WGS) entry which is preliminary data.</text>
</comment>
<protein>
    <recommendedName>
        <fullName evidence="5">YkuD domain-containing protein</fullName>
    </recommendedName>
</protein>
<feature type="chain" id="PRO_5047300729" description="YkuD domain-containing protein" evidence="2">
    <location>
        <begin position="21"/>
        <end position="278"/>
    </location>
</feature>
<evidence type="ECO:0000256" key="2">
    <source>
        <dbReference type="SAM" id="SignalP"/>
    </source>
</evidence>
<evidence type="ECO:0000256" key="1">
    <source>
        <dbReference type="SAM" id="MobiDB-lite"/>
    </source>
</evidence>
<reference evidence="3 4" key="1">
    <citation type="submission" date="2024-03" db="EMBL/GenBank/DDBJ databases">
        <title>Human intestinal bacterial collection.</title>
        <authorList>
            <person name="Pauvert C."/>
            <person name="Hitch T.C.A."/>
            <person name="Clavel T."/>
        </authorList>
    </citation>
    <scope>NUCLEOTIDE SEQUENCE [LARGE SCALE GENOMIC DNA]</scope>
    <source>
        <strain evidence="3 4">CLA-AP-H27</strain>
    </source>
</reference>
<evidence type="ECO:0008006" key="5">
    <source>
        <dbReference type="Google" id="ProtNLM"/>
    </source>
</evidence>
<feature type="region of interest" description="Disordered" evidence="1">
    <location>
        <begin position="30"/>
        <end position="58"/>
    </location>
</feature>
<dbReference type="PANTHER" id="PTHR38589:SF1">
    <property type="entry name" value="BLR0621 PROTEIN"/>
    <property type="match status" value="1"/>
</dbReference>